<organism evidence="3 4">
    <name type="scientific">Chlamydomonas reinhardtii</name>
    <name type="common">Chlamydomonas smithii</name>
    <dbReference type="NCBI Taxonomy" id="3055"/>
    <lineage>
        <taxon>Eukaryota</taxon>
        <taxon>Viridiplantae</taxon>
        <taxon>Chlorophyta</taxon>
        <taxon>core chlorophytes</taxon>
        <taxon>Chlorophyceae</taxon>
        <taxon>CS clade</taxon>
        <taxon>Chlamydomonadales</taxon>
        <taxon>Chlamydomonadaceae</taxon>
        <taxon>Chlamydomonas</taxon>
    </lineage>
</organism>
<evidence type="ECO:0000256" key="2">
    <source>
        <dbReference type="SAM" id="SignalP"/>
    </source>
</evidence>
<evidence type="ECO:0000313" key="3">
    <source>
        <dbReference type="EMBL" id="PNW70521.1"/>
    </source>
</evidence>
<dbReference type="ExpressionAtlas" id="A0A2K3CQG2">
    <property type="expression patterns" value="baseline"/>
</dbReference>
<dbReference type="KEGG" id="cre:CHLRE_17g723400v5"/>
<proteinExistence type="predicted"/>
<feature type="chain" id="PRO_5014398581" evidence="2">
    <location>
        <begin position="23"/>
        <end position="269"/>
    </location>
</feature>
<evidence type="ECO:0000256" key="1">
    <source>
        <dbReference type="SAM" id="Phobius"/>
    </source>
</evidence>
<feature type="transmembrane region" description="Helical" evidence="1">
    <location>
        <begin position="169"/>
        <end position="188"/>
    </location>
</feature>
<dbReference type="Proteomes" id="UP000006906">
    <property type="component" value="Chromosome 17"/>
</dbReference>
<keyword evidence="1" id="KW-1133">Transmembrane helix</keyword>
<protein>
    <submittedName>
        <fullName evidence="3">Uncharacterized protein</fullName>
    </submittedName>
</protein>
<dbReference type="GeneID" id="5722731"/>
<evidence type="ECO:0000313" key="4">
    <source>
        <dbReference type="Proteomes" id="UP000006906"/>
    </source>
</evidence>
<keyword evidence="2" id="KW-0732">Signal</keyword>
<dbReference type="InParanoid" id="A0A2K3CQG2"/>
<dbReference type="EMBL" id="CM008978">
    <property type="protein sequence ID" value="PNW70521.1"/>
    <property type="molecule type" value="Genomic_DNA"/>
</dbReference>
<gene>
    <name evidence="3" type="ORF">CHLRE_17g723400v5</name>
</gene>
<dbReference type="Gramene" id="PNW70521">
    <property type="protein sequence ID" value="PNW70521"/>
    <property type="gene ID" value="CHLRE_17g723400v5"/>
</dbReference>
<accession>A0A2K3CQG2</accession>
<dbReference type="RefSeq" id="XP_001697135.2">
    <property type="nucleotide sequence ID" value="XM_001697083.2"/>
</dbReference>
<keyword evidence="4" id="KW-1185">Reference proteome</keyword>
<reference evidence="3 4" key="1">
    <citation type="journal article" date="2007" name="Science">
        <title>The Chlamydomonas genome reveals the evolution of key animal and plant functions.</title>
        <authorList>
            <person name="Merchant S.S."/>
            <person name="Prochnik S.E."/>
            <person name="Vallon O."/>
            <person name="Harris E.H."/>
            <person name="Karpowicz S.J."/>
            <person name="Witman G.B."/>
            <person name="Terry A."/>
            <person name="Salamov A."/>
            <person name="Fritz-Laylin L.K."/>
            <person name="Marechal-Drouard L."/>
            <person name="Marshall W.F."/>
            <person name="Qu L.H."/>
            <person name="Nelson D.R."/>
            <person name="Sanderfoot A.A."/>
            <person name="Spalding M.H."/>
            <person name="Kapitonov V.V."/>
            <person name="Ren Q."/>
            <person name="Ferris P."/>
            <person name="Lindquist E."/>
            <person name="Shapiro H."/>
            <person name="Lucas S.M."/>
            <person name="Grimwood J."/>
            <person name="Schmutz J."/>
            <person name="Cardol P."/>
            <person name="Cerutti H."/>
            <person name="Chanfreau G."/>
            <person name="Chen C.L."/>
            <person name="Cognat V."/>
            <person name="Croft M.T."/>
            <person name="Dent R."/>
            <person name="Dutcher S."/>
            <person name="Fernandez E."/>
            <person name="Fukuzawa H."/>
            <person name="Gonzalez-Ballester D."/>
            <person name="Gonzalez-Halphen D."/>
            <person name="Hallmann A."/>
            <person name="Hanikenne M."/>
            <person name="Hippler M."/>
            <person name="Inwood W."/>
            <person name="Jabbari K."/>
            <person name="Kalanon M."/>
            <person name="Kuras R."/>
            <person name="Lefebvre P.A."/>
            <person name="Lemaire S.D."/>
            <person name="Lobanov A.V."/>
            <person name="Lohr M."/>
            <person name="Manuell A."/>
            <person name="Meier I."/>
            <person name="Mets L."/>
            <person name="Mittag M."/>
            <person name="Mittelmeier T."/>
            <person name="Moroney J.V."/>
            <person name="Moseley J."/>
            <person name="Napoli C."/>
            <person name="Nedelcu A.M."/>
            <person name="Niyogi K."/>
            <person name="Novoselov S.V."/>
            <person name="Paulsen I.T."/>
            <person name="Pazour G."/>
            <person name="Purton S."/>
            <person name="Ral J.P."/>
            <person name="Riano-Pachon D.M."/>
            <person name="Riekhof W."/>
            <person name="Rymarquis L."/>
            <person name="Schroda M."/>
            <person name="Stern D."/>
            <person name="Umen J."/>
            <person name="Willows R."/>
            <person name="Wilson N."/>
            <person name="Zimmer S.L."/>
            <person name="Allmer J."/>
            <person name="Balk J."/>
            <person name="Bisova K."/>
            <person name="Chen C.J."/>
            <person name="Elias M."/>
            <person name="Gendler K."/>
            <person name="Hauser C."/>
            <person name="Lamb M.R."/>
            <person name="Ledford H."/>
            <person name="Long J.C."/>
            <person name="Minagawa J."/>
            <person name="Page M.D."/>
            <person name="Pan J."/>
            <person name="Pootakham W."/>
            <person name="Roje S."/>
            <person name="Rose A."/>
            <person name="Stahlberg E."/>
            <person name="Terauchi A.M."/>
            <person name="Yang P."/>
            <person name="Ball S."/>
            <person name="Bowler C."/>
            <person name="Dieckmann C.L."/>
            <person name="Gladyshev V.N."/>
            <person name="Green P."/>
            <person name="Jorgensen R."/>
            <person name="Mayfield S."/>
            <person name="Mueller-Roeber B."/>
            <person name="Rajamani S."/>
            <person name="Sayre R.T."/>
            <person name="Brokstein P."/>
            <person name="Dubchak I."/>
            <person name="Goodstein D."/>
            <person name="Hornick L."/>
            <person name="Huang Y.W."/>
            <person name="Jhaveri J."/>
            <person name="Luo Y."/>
            <person name="Martinez D."/>
            <person name="Ngau W.C."/>
            <person name="Otillar B."/>
            <person name="Poliakov A."/>
            <person name="Porter A."/>
            <person name="Szajkowski L."/>
            <person name="Werner G."/>
            <person name="Zhou K."/>
            <person name="Grigoriev I.V."/>
            <person name="Rokhsar D.S."/>
            <person name="Grossman A.R."/>
        </authorList>
    </citation>
    <scope>NUCLEOTIDE SEQUENCE [LARGE SCALE GENOMIC DNA]</scope>
    <source>
        <strain evidence="4">CC-503</strain>
    </source>
</reference>
<dbReference type="OrthoDB" id="538141at2759"/>
<dbReference type="AlphaFoldDB" id="A0A2K3CQG2"/>
<keyword evidence="1" id="KW-0812">Transmembrane</keyword>
<name>A0A2K3CQG2_CHLRE</name>
<dbReference type="PaxDb" id="3055-EDP00390"/>
<keyword evidence="1" id="KW-0472">Membrane</keyword>
<sequence>MHRQHLLLAGAVLLALAPSALAAGKYALNRTVESTLAVAHVQNGTNCTYPGICYPTNVTVPAFSFWYWCGFYSTHRSNYYVRSVSNSSNFTGQWLYRKNVIQSCVIPGLNTFENCPTLPESACSKARTCTVRTFGLVFEDEICLVIVNNRSSNMVATIQYNNHFDRPRYYGTVFVILFCVVGFSLVLVKLGYDFYIGCTSPISKHHEPVRIIRANTKGADGLHEELLDRDEADGDERSAATGGHWGRRLVNFMRCNRDPPAPVDPAHQA</sequence>
<feature type="signal peptide" evidence="2">
    <location>
        <begin position="1"/>
        <end position="22"/>
    </location>
</feature>